<evidence type="ECO:0000259" key="2">
    <source>
        <dbReference type="Pfam" id="PF12612"/>
    </source>
</evidence>
<reference evidence="4" key="2">
    <citation type="submission" date="2021-04" db="EMBL/GenBank/DDBJ databases">
        <authorList>
            <person name="Podell S."/>
        </authorList>
    </citation>
    <scope>NUCLEOTIDE SEQUENCE</scope>
    <source>
        <strain evidence="4">Hildebrandi</strain>
    </source>
</reference>
<sequence>MSLDIEERNDHDDGMNEENLNSVVTVTTASSQSPSLGVMFEDEQRAMDCIRELSQVRQDQNYRPNDVALEELRGIYDKYLELPSLLDRCVASMMERMTSAARILLLQINCGTINKDEDRTSEDAKDSIHYSMFQMSPLPRILSAIYALSKVRGRKRIQKFLTHQVDDVEPVWNALLFLDHLQKVERKLCIDPSGTCLLEQTDSVDGGPKLWESLYTLWNWMGIVGKIPFDCLVVLDDVQISQLLQLATSHLSETGPIRDVAASCLACWLTRPDMEHSEFLRTFHDWSKTQLKSYLDGIDPLLDLSQRTANDTTIFTILGILQTIVTMLKVSTADRSVLLATVEPYMNEISRLNNTKGATTNILLRKYMIKWWTRIGILYLPPRIASWRYQRGRRVLLNNQQDLQQSKSSELVVNGNNSHLNLRYEESEDYFFLVPKQVEVSMGQVLCSLGDVSTAVRWSSAKGVGRITSRLPAICAEDVLDEILSFFNDRERDNYWHGSCLALAEMARGGLLLPHRLEEVVAKIVEAIHYDVPRRQTSIGSHVRDAACYTYWALARAYSAEALRPYVSQLGESIVVAFLFDREVNCRRAASAAFQEMVGRQGTQNFPNGISILTEADFFSLGSRTDAFKSIAYHVAQFEEYRTPMINHLFQVKLSHWDPAIRQLTAEALSTLTRRDHAYMAGSVLPRLVVSCLDPDDLYLRHGSVIGVAEILLAFGQLGLVEMYIHGTLLHSIVDIVPNIEKRRLYRGKGGEQMRESVCRLIECISVARLPLAVQQQLRLLDSVDACLLHPNERIQLRAGEALYQLTRVYFPVSTKGPSERLQNRIVTKYTTFVRTSSNAAATRGFALALGYLPAKLLAPSSEVLDMSLSCLCVVSRPTARVGAEKDAETRCNALVSLLRISETVLLHDPGKNNDCAVPMTEKQMSRVFRSFCLSMDDYNRDQRGDIGSKCRIAALEGLTRFPVLVCHSPYAKTEFFSHERCLQMIGLALKQFAEKLDSVRSEAARCLIEFLDPSNPVTAFVIKRNSLIAALTPPNCTDSLNINSANWADASITFAMVTKVAEIEEYFPFVVSGLIVSVGGLTQSVSQSASAELLKWCREATRVNLGRLGQVFLNLFKKHKGEGRVILPLLKTIDLLICRECIEALVLDEAFISQLLALLKMETDCCTDIPRLHFILNVSTGLIRSIKQSADATAFVCSFLTHEFPRIRSLAAEKLYVRIQETDPDLNDDHRAMKLLLHHSWEVEGGEQEGRDVAREVLEVFLLDEGFRSECQPLLT</sequence>
<dbReference type="GO" id="GO:0007021">
    <property type="term" value="P:tubulin complex assembly"/>
    <property type="evidence" value="ECO:0007669"/>
    <property type="project" value="InterPro"/>
</dbReference>
<dbReference type="InterPro" id="IPR033162">
    <property type="entry name" value="TBCD"/>
</dbReference>
<dbReference type="GO" id="GO:0000226">
    <property type="term" value="P:microtubule cytoskeleton organization"/>
    <property type="evidence" value="ECO:0007669"/>
    <property type="project" value="TreeGrafter"/>
</dbReference>
<dbReference type="Pfam" id="PF12612">
    <property type="entry name" value="TFCD_C"/>
    <property type="match status" value="1"/>
</dbReference>
<dbReference type="EMBL" id="JAGRRH010000006">
    <property type="protein sequence ID" value="KAG7368749.1"/>
    <property type="molecule type" value="Genomic_DNA"/>
</dbReference>
<dbReference type="InterPro" id="IPR058033">
    <property type="entry name" value="ARM_TBCD_2nd"/>
</dbReference>
<dbReference type="GO" id="GO:0048487">
    <property type="term" value="F:beta-tubulin binding"/>
    <property type="evidence" value="ECO:0007669"/>
    <property type="project" value="InterPro"/>
</dbReference>
<gene>
    <name evidence="4" type="ORF">IV203_031492</name>
</gene>
<feature type="domain" description="Tubulin-folding cofactor D ARM repeats" evidence="3">
    <location>
        <begin position="363"/>
        <end position="610"/>
    </location>
</feature>
<protein>
    <submittedName>
        <fullName evidence="4">Tubulin folding cofactor D</fullName>
    </submittedName>
</protein>
<dbReference type="GO" id="GO:0005096">
    <property type="term" value="F:GTPase activator activity"/>
    <property type="evidence" value="ECO:0007669"/>
    <property type="project" value="InterPro"/>
</dbReference>
<evidence type="ECO:0000256" key="1">
    <source>
        <dbReference type="ARBA" id="ARBA00023186"/>
    </source>
</evidence>
<dbReference type="Pfam" id="PF25767">
    <property type="entry name" value="ARM_TBCD_2nd"/>
    <property type="match status" value="1"/>
</dbReference>
<proteinExistence type="predicted"/>
<keyword evidence="5" id="KW-1185">Reference proteome</keyword>
<dbReference type="PANTHER" id="PTHR12658:SF0">
    <property type="entry name" value="TUBULIN-SPECIFIC CHAPERONE D"/>
    <property type="match status" value="1"/>
</dbReference>
<evidence type="ECO:0000259" key="3">
    <source>
        <dbReference type="Pfam" id="PF25767"/>
    </source>
</evidence>
<evidence type="ECO:0000313" key="5">
    <source>
        <dbReference type="Proteomes" id="UP000693970"/>
    </source>
</evidence>
<dbReference type="Proteomes" id="UP000693970">
    <property type="component" value="Unassembled WGS sequence"/>
</dbReference>
<name>A0A9K3LUE7_9STRA</name>
<dbReference type="OrthoDB" id="10253476at2759"/>
<reference evidence="4" key="1">
    <citation type="journal article" date="2021" name="Sci. Rep.">
        <title>Diploid genomic architecture of Nitzschia inconspicua, an elite biomass production diatom.</title>
        <authorList>
            <person name="Oliver A."/>
            <person name="Podell S."/>
            <person name="Pinowska A."/>
            <person name="Traller J.C."/>
            <person name="Smith S.R."/>
            <person name="McClure R."/>
            <person name="Beliaev A."/>
            <person name="Bohutskyi P."/>
            <person name="Hill E.A."/>
            <person name="Rabines A."/>
            <person name="Zheng H."/>
            <person name="Allen L.Z."/>
            <person name="Kuo A."/>
            <person name="Grigoriev I.V."/>
            <person name="Allen A.E."/>
            <person name="Hazlebeck D."/>
            <person name="Allen E.E."/>
        </authorList>
    </citation>
    <scope>NUCLEOTIDE SEQUENCE</scope>
    <source>
        <strain evidence="4">Hildebrandi</strain>
    </source>
</reference>
<dbReference type="InterPro" id="IPR022577">
    <property type="entry name" value="TBCD_C"/>
</dbReference>
<keyword evidence="1" id="KW-0143">Chaperone</keyword>
<comment type="caution">
    <text evidence="4">The sequence shown here is derived from an EMBL/GenBank/DDBJ whole genome shotgun (WGS) entry which is preliminary data.</text>
</comment>
<organism evidence="4 5">
    <name type="scientific">Nitzschia inconspicua</name>
    <dbReference type="NCBI Taxonomy" id="303405"/>
    <lineage>
        <taxon>Eukaryota</taxon>
        <taxon>Sar</taxon>
        <taxon>Stramenopiles</taxon>
        <taxon>Ochrophyta</taxon>
        <taxon>Bacillariophyta</taxon>
        <taxon>Bacillariophyceae</taxon>
        <taxon>Bacillariophycidae</taxon>
        <taxon>Bacillariales</taxon>
        <taxon>Bacillariaceae</taxon>
        <taxon>Nitzschia</taxon>
    </lineage>
</organism>
<dbReference type="Pfam" id="PF23579">
    <property type="entry name" value="ARM_TBCD"/>
    <property type="match status" value="1"/>
</dbReference>
<dbReference type="PANTHER" id="PTHR12658">
    <property type="entry name" value="BETA-TUBULIN COFACTOR D"/>
    <property type="match status" value="1"/>
</dbReference>
<dbReference type="AlphaFoldDB" id="A0A9K3LUE7"/>
<accession>A0A9K3LUE7</accession>
<dbReference type="GO" id="GO:0007023">
    <property type="term" value="P:post-chaperonin tubulin folding pathway"/>
    <property type="evidence" value="ECO:0007669"/>
    <property type="project" value="InterPro"/>
</dbReference>
<evidence type="ECO:0000313" key="4">
    <source>
        <dbReference type="EMBL" id="KAG7368749.1"/>
    </source>
</evidence>
<feature type="domain" description="Tubulin-folding cofactor D C-terminal" evidence="2">
    <location>
        <begin position="984"/>
        <end position="1172"/>
    </location>
</feature>